<dbReference type="AlphaFoldDB" id="A0A1R1X7Y3"/>
<dbReference type="Pfam" id="PF01384">
    <property type="entry name" value="PHO4"/>
    <property type="match status" value="1"/>
</dbReference>
<organism evidence="7 8">
    <name type="scientific">Smittium culicis</name>
    <dbReference type="NCBI Taxonomy" id="133412"/>
    <lineage>
        <taxon>Eukaryota</taxon>
        <taxon>Fungi</taxon>
        <taxon>Fungi incertae sedis</taxon>
        <taxon>Zoopagomycota</taxon>
        <taxon>Kickxellomycotina</taxon>
        <taxon>Harpellomycetes</taxon>
        <taxon>Harpellales</taxon>
        <taxon>Legeriomycetaceae</taxon>
        <taxon>Smittium</taxon>
    </lineage>
</organism>
<evidence type="ECO:0000256" key="6">
    <source>
        <dbReference type="ARBA" id="ARBA00023136"/>
    </source>
</evidence>
<dbReference type="Proteomes" id="UP000187429">
    <property type="component" value="Unassembled WGS sequence"/>
</dbReference>
<evidence type="ECO:0000256" key="5">
    <source>
        <dbReference type="ARBA" id="ARBA00022989"/>
    </source>
</evidence>
<keyword evidence="4" id="KW-0812">Transmembrane</keyword>
<comment type="caution">
    <text evidence="7">The sequence shown here is derived from an EMBL/GenBank/DDBJ whole genome shotgun (WGS) entry which is preliminary data.</text>
</comment>
<dbReference type="OrthoDB" id="260807at2759"/>
<proteinExistence type="predicted"/>
<accession>A0A1R1X7Y3</accession>
<keyword evidence="2" id="KW-0813">Transport</keyword>
<keyword evidence="3" id="KW-0592">Phosphate transport</keyword>
<evidence type="ECO:0000256" key="4">
    <source>
        <dbReference type="ARBA" id="ARBA00022692"/>
    </source>
</evidence>
<sequence length="87" mass="9581">MAQMVSPMFFEPLSTLYQVSSSLQSQTFRYNGYNVMRPFGNKITIITQSRGFSAELCTSLVVVTALGFGIHVSTTRFFSDALVGEGL</sequence>
<evidence type="ECO:0000256" key="2">
    <source>
        <dbReference type="ARBA" id="ARBA00022448"/>
    </source>
</evidence>
<dbReference type="PANTHER" id="PTHR11101">
    <property type="entry name" value="PHOSPHATE TRANSPORTER"/>
    <property type="match status" value="1"/>
</dbReference>
<name>A0A1R1X7Y3_9FUNG</name>
<comment type="subcellular location">
    <subcellularLocation>
        <location evidence="1">Membrane</location>
        <topology evidence="1">Multi-pass membrane protein</topology>
    </subcellularLocation>
</comment>
<keyword evidence="5" id="KW-1133">Transmembrane helix</keyword>
<dbReference type="GO" id="GO:0016020">
    <property type="term" value="C:membrane"/>
    <property type="evidence" value="ECO:0007669"/>
    <property type="project" value="UniProtKB-SubCell"/>
</dbReference>
<keyword evidence="8" id="KW-1185">Reference proteome</keyword>
<evidence type="ECO:0000313" key="7">
    <source>
        <dbReference type="EMBL" id="OMJ10712.1"/>
    </source>
</evidence>
<dbReference type="PANTHER" id="PTHR11101:SF96">
    <property type="entry name" value="PHOSPHATE TRANSPORTER"/>
    <property type="match status" value="1"/>
</dbReference>
<evidence type="ECO:0000313" key="8">
    <source>
        <dbReference type="Proteomes" id="UP000187429"/>
    </source>
</evidence>
<reference evidence="8" key="1">
    <citation type="submission" date="2017-01" db="EMBL/GenBank/DDBJ databases">
        <authorList>
            <person name="Wang Y."/>
            <person name="White M."/>
            <person name="Kvist S."/>
            <person name="Moncalvo J.-M."/>
        </authorList>
    </citation>
    <scope>NUCLEOTIDE SEQUENCE [LARGE SCALE GENOMIC DNA]</scope>
    <source>
        <strain evidence="8">ID-206-W2</strain>
    </source>
</reference>
<dbReference type="GO" id="GO:0005315">
    <property type="term" value="F:phosphate transmembrane transporter activity"/>
    <property type="evidence" value="ECO:0007669"/>
    <property type="project" value="InterPro"/>
</dbReference>
<dbReference type="EMBL" id="LSSM01006469">
    <property type="protein sequence ID" value="OMJ10712.1"/>
    <property type="molecule type" value="Genomic_DNA"/>
</dbReference>
<gene>
    <name evidence="7" type="ORF">AYI69_g10127</name>
</gene>
<protein>
    <submittedName>
        <fullName evidence="7">Phosphate-repressible phosphate permease pho-4</fullName>
    </submittedName>
</protein>
<evidence type="ECO:0000256" key="1">
    <source>
        <dbReference type="ARBA" id="ARBA00004141"/>
    </source>
</evidence>
<dbReference type="GO" id="GO:0035435">
    <property type="term" value="P:phosphate ion transmembrane transport"/>
    <property type="evidence" value="ECO:0007669"/>
    <property type="project" value="TreeGrafter"/>
</dbReference>
<dbReference type="InterPro" id="IPR001204">
    <property type="entry name" value="Phos_transporter"/>
</dbReference>
<keyword evidence="6" id="KW-0472">Membrane</keyword>
<evidence type="ECO:0000256" key="3">
    <source>
        <dbReference type="ARBA" id="ARBA00022592"/>
    </source>
</evidence>